<name>A0A096CHF3_9BACT</name>
<dbReference type="Gene3D" id="1.25.40.10">
    <property type="entry name" value="Tetratricopeptide repeat domain"/>
    <property type="match status" value="3"/>
</dbReference>
<proteinExistence type="predicted"/>
<dbReference type="SUPFAM" id="SSF48452">
    <property type="entry name" value="TPR-like"/>
    <property type="match status" value="2"/>
</dbReference>
<dbReference type="OrthoDB" id="1114009at2"/>
<feature type="chain" id="PRO_5001926190" evidence="1">
    <location>
        <begin position="23"/>
        <end position="554"/>
    </location>
</feature>
<evidence type="ECO:0000313" key="3">
    <source>
        <dbReference type="Proteomes" id="UP000029525"/>
    </source>
</evidence>
<dbReference type="InterPro" id="IPR009003">
    <property type="entry name" value="Peptidase_S1_PA"/>
</dbReference>
<sequence>MKIVKSIIILLALIFQVQYAIAQSSGVKKTAGCCFTLTTFKADGSLLSTANGVFIGADGIGVSAWTPFVGAAKATVIDAKGVRHDVECLLGADEIYNLAKFRVQGKVTAAPLATSVNNNQTVWITPSSSKGSPMKATVTSVEKFMTQYNYSVLNASATDQMNGTAVINEKGQVIGLFNASSSQKSATDVASIRDYKLVGLTQNNATLRLSTIRIGLPETESEALIAMMLASEKSPEVYIATVQEFIQKFPKATDGYNNYANRQLAQGDLAGADKTMLQSIANATAKDEAHFNYARNIYLASVNDALADKVKAQGWSLDKAMKEAEIAYSLKAANIYKHLQAQITYAKGDYHRAYIAFEALTKTDIKNPELYLEMAQSKQRLNASDDEILQLLNQSIQLCDTPYVATSAPYFFARGQQYQKMEQYRLAIKDYYTYEYFNLGRLSSVFYYNREQCEVKAKMWQQAIQDIAIAARLDPKEPLYPIEAASILLRLGKYDTAKSAAEEAIKLDPNAAEAYLVLGVSQCELKDKVEGLKNINKAKELGNAQADNFLAKYK</sequence>
<accession>A0A096CHF3</accession>
<protein>
    <submittedName>
        <fullName evidence="2">Uncharacterized protein</fullName>
    </submittedName>
</protein>
<dbReference type="EMBL" id="JRNQ01000029">
    <property type="protein sequence ID" value="KGF44719.1"/>
    <property type="molecule type" value="Genomic_DNA"/>
</dbReference>
<dbReference type="Gene3D" id="2.40.10.120">
    <property type="match status" value="1"/>
</dbReference>
<keyword evidence="1" id="KW-0732">Signal</keyword>
<dbReference type="AlphaFoldDB" id="A0A096CHF3"/>
<reference evidence="2 3" key="1">
    <citation type="submission" date="2014-07" db="EMBL/GenBank/DDBJ databases">
        <authorList>
            <person name="McCorrison J."/>
            <person name="Sanka R."/>
            <person name="Torralba M."/>
            <person name="Gillis M."/>
            <person name="Haft D.H."/>
            <person name="Methe B."/>
            <person name="Sutton G."/>
            <person name="Nelson K.E."/>
        </authorList>
    </citation>
    <scope>NUCLEOTIDE SEQUENCE [LARGE SCALE GENOMIC DNA]</scope>
    <source>
        <strain evidence="2 3">DNF00320</strain>
    </source>
</reference>
<evidence type="ECO:0000256" key="1">
    <source>
        <dbReference type="SAM" id="SignalP"/>
    </source>
</evidence>
<gene>
    <name evidence="2" type="ORF">HMPREF0647_05550</name>
</gene>
<dbReference type="InterPro" id="IPR011990">
    <property type="entry name" value="TPR-like_helical_dom_sf"/>
</dbReference>
<dbReference type="RefSeq" id="WP_036866916.1">
    <property type="nucleotide sequence ID" value="NZ_JRNQ01000029.1"/>
</dbReference>
<dbReference type="SUPFAM" id="SSF50494">
    <property type="entry name" value="Trypsin-like serine proteases"/>
    <property type="match status" value="1"/>
</dbReference>
<dbReference type="Proteomes" id="UP000029525">
    <property type="component" value="Unassembled WGS sequence"/>
</dbReference>
<dbReference type="SMART" id="SM00028">
    <property type="entry name" value="TPR"/>
    <property type="match status" value="4"/>
</dbReference>
<organism evidence="2 3">
    <name type="scientific">Prevotella bivia DNF00320</name>
    <dbReference type="NCBI Taxonomy" id="1401068"/>
    <lineage>
        <taxon>Bacteria</taxon>
        <taxon>Pseudomonadati</taxon>
        <taxon>Bacteroidota</taxon>
        <taxon>Bacteroidia</taxon>
        <taxon>Bacteroidales</taxon>
        <taxon>Prevotellaceae</taxon>
        <taxon>Prevotella</taxon>
    </lineage>
</organism>
<comment type="caution">
    <text evidence="2">The sequence shown here is derived from an EMBL/GenBank/DDBJ whole genome shotgun (WGS) entry which is preliminary data.</text>
</comment>
<feature type="signal peptide" evidence="1">
    <location>
        <begin position="1"/>
        <end position="22"/>
    </location>
</feature>
<evidence type="ECO:0000313" key="2">
    <source>
        <dbReference type="EMBL" id="KGF44719.1"/>
    </source>
</evidence>
<dbReference type="InterPro" id="IPR019734">
    <property type="entry name" value="TPR_rpt"/>
</dbReference>